<dbReference type="PANTHER" id="PTHR46033:SF8">
    <property type="entry name" value="PROTEIN MAINTENANCE OF MERISTEMS-LIKE"/>
    <property type="match status" value="1"/>
</dbReference>
<evidence type="ECO:0000259" key="2">
    <source>
        <dbReference type="Pfam" id="PF10536"/>
    </source>
</evidence>
<organism evidence="3 4">
    <name type="scientific">Stylosanthes scabra</name>
    <dbReference type="NCBI Taxonomy" id="79078"/>
    <lineage>
        <taxon>Eukaryota</taxon>
        <taxon>Viridiplantae</taxon>
        <taxon>Streptophyta</taxon>
        <taxon>Embryophyta</taxon>
        <taxon>Tracheophyta</taxon>
        <taxon>Spermatophyta</taxon>
        <taxon>Magnoliopsida</taxon>
        <taxon>eudicotyledons</taxon>
        <taxon>Gunneridae</taxon>
        <taxon>Pentapetalae</taxon>
        <taxon>rosids</taxon>
        <taxon>fabids</taxon>
        <taxon>Fabales</taxon>
        <taxon>Fabaceae</taxon>
        <taxon>Papilionoideae</taxon>
        <taxon>50 kb inversion clade</taxon>
        <taxon>dalbergioids sensu lato</taxon>
        <taxon>Dalbergieae</taxon>
        <taxon>Pterocarpus clade</taxon>
        <taxon>Stylosanthes</taxon>
    </lineage>
</organism>
<evidence type="ECO:0000313" key="3">
    <source>
        <dbReference type="EMBL" id="MED6136429.1"/>
    </source>
</evidence>
<reference evidence="3 4" key="1">
    <citation type="journal article" date="2023" name="Plants (Basel)">
        <title>Bridging the Gap: Combining Genomics and Transcriptomics Approaches to Understand Stylosanthes scabra, an Orphan Legume from the Brazilian Caatinga.</title>
        <authorList>
            <person name="Ferreira-Neto J.R.C."/>
            <person name="da Silva M.D."/>
            <person name="Binneck E."/>
            <person name="de Melo N.F."/>
            <person name="da Silva R.H."/>
            <person name="de Melo A.L.T.M."/>
            <person name="Pandolfi V."/>
            <person name="Bustamante F.O."/>
            <person name="Brasileiro-Vidal A.C."/>
            <person name="Benko-Iseppon A.M."/>
        </authorList>
    </citation>
    <scope>NUCLEOTIDE SEQUENCE [LARGE SCALE GENOMIC DNA]</scope>
    <source>
        <tissue evidence="3">Leaves</tissue>
    </source>
</reference>
<feature type="signal peptide" evidence="1">
    <location>
        <begin position="1"/>
        <end position="18"/>
    </location>
</feature>
<evidence type="ECO:0000256" key="1">
    <source>
        <dbReference type="SAM" id="SignalP"/>
    </source>
</evidence>
<keyword evidence="1" id="KW-0732">Signal</keyword>
<dbReference type="EMBL" id="JASCZI010060858">
    <property type="protein sequence ID" value="MED6136429.1"/>
    <property type="molecule type" value="Genomic_DNA"/>
</dbReference>
<comment type="caution">
    <text evidence="3">The sequence shown here is derived from an EMBL/GenBank/DDBJ whole genome shotgun (WGS) entry which is preliminary data.</text>
</comment>
<dbReference type="Pfam" id="PF10536">
    <property type="entry name" value="PMD"/>
    <property type="match status" value="1"/>
</dbReference>
<sequence>MSWGSAVLAFLYQQMCRATQWGQRNLGGCMTLLLSWAYHRIPACRPVGFEQRHFPVAERWIGYEPPRDRDETRLRGWRRTLNRLGITDWRVSARGTSYVRSSVFQ</sequence>
<name>A0ABU6SK62_9FABA</name>
<dbReference type="Proteomes" id="UP001341840">
    <property type="component" value="Unassembled WGS sequence"/>
</dbReference>
<accession>A0ABU6SK62</accession>
<dbReference type="InterPro" id="IPR019557">
    <property type="entry name" value="AminoTfrase-like_pln_mobile"/>
</dbReference>
<protein>
    <recommendedName>
        <fullName evidence="2">Aminotransferase-like plant mobile domain-containing protein</fullName>
    </recommendedName>
</protein>
<evidence type="ECO:0000313" key="4">
    <source>
        <dbReference type="Proteomes" id="UP001341840"/>
    </source>
</evidence>
<dbReference type="PANTHER" id="PTHR46033">
    <property type="entry name" value="PROTEIN MAIN-LIKE 2"/>
    <property type="match status" value="1"/>
</dbReference>
<gene>
    <name evidence="3" type="ORF">PIB30_056020</name>
</gene>
<dbReference type="InterPro" id="IPR044824">
    <property type="entry name" value="MAIN-like"/>
</dbReference>
<proteinExistence type="predicted"/>
<keyword evidence="4" id="KW-1185">Reference proteome</keyword>
<feature type="domain" description="Aminotransferase-like plant mobile" evidence="2">
    <location>
        <begin position="1"/>
        <end position="83"/>
    </location>
</feature>
<feature type="chain" id="PRO_5045925606" description="Aminotransferase-like plant mobile domain-containing protein" evidence="1">
    <location>
        <begin position="19"/>
        <end position="105"/>
    </location>
</feature>